<accession>A0A7Y9ETN4</accession>
<proteinExistence type="predicted"/>
<dbReference type="Proteomes" id="UP000552045">
    <property type="component" value="Unassembled WGS sequence"/>
</dbReference>
<keyword evidence="2" id="KW-1185">Reference proteome</keyword>
<evidence type="ECO:0000313" key="1">
    <source>
        <dbReference type="EMBL" id="NYD53651.1"/>
    </source>
</evidence>
<gene>
    <name evidence="1" type="ORF">BKA02_000706</name>
</gene>
<dbReference type="EMBL" id="JACCBH010000001">
    <property type="protein sequence ID" value="NYD53651.1"/>
    <property type="molecule type" value="Genomic_DNA"/>
</dbReference>
<evidence type="ECO:0000313" key="2">
    <source>
        <dbReference type="Proteomes" id="UP000552045"/>
    </source>
</evidence>
<dbReference type="AlphaFoldDB" id="A0A7Y9ETN4"/>
<sequence length="357" mass="36660">MSVLIRVRDGAATIIPAEASDDDATAPFAVALVEARGALLRWDVLSDETHPDAVVWDAAAARDVLEEFYGVEVAEAVAGPTAATIPVTPGSGTTSSGTARTLAMLTWARAWWPAGAAVPALDPAILDAEIALATAAVEHLLDDDEAVERALADAAGAEHALRRVPALAAEAAQLSEMLAALAEDYGVDLDADTTGPVAAAPREEWALAAGGHAPSAGIELGGGTAAVAWRDVPAQTVAADVDARWALRQKGALYLHVCVTAAPGDGDTALRARFGPAALGIDVTLQREGAGFHATAEVPDEVVSLPAAERTLWVRDPRLVDEPGPAEDSRLRGGIVALALARLAHPNTLAERAAVGR</sequence>
<protein>
    <submittedName>
        <fullName evidence="1">Uncharacterized protein</fullName>
    </submittedName>
</protein>
<dbReference type="RefSeq" id="WP_179431368.1">
    <property type="nucleotide sequence ID" value="NZ_BAABLC010000005.1"/>
</dbReference>
<organism evidence="1 2">
    <name type="scientific">Microbacterium pseudoresistens</name>
    <dbReference type="NCBI Taxonomy" id="640634"/>
    <lineage>
        <taxon>Bacteria</taxon>
        <taxon>Bacillati</taxon>
        <taxon>Actinomycetota</taxon>
        <taxon>Actinomycetes</taxon>
        <taxon>Micrococcales</taxon>
        <taxon>Microbacteriaceae</taxon>
        <taxon>Microbacterium</taxon>
    </lineage>
</organism>
<reference evidence="1 2" key="1">
    <citation type="submission" date="2020-07" db="EMBL/GenBank/DDBJ databases">
        <title>Sequencing the genomes of 1000 actinobacteria strains.</title>
        <authorList>
            <person name="Klenk H.-P."/>
        </authorList>
    </citation>
    <scope>NUCLEOTIDE SEQUENCE [LARGE SCALE GENOMIC DNA]</scope>
    <source>
        <strain evidence="1 2">DSM 22185</strain>
    </source>
</reference>
<comment type="caution">
    <text evidence="1">The sequence shown here is derived from an EMBL/GenBank/DDBJ whole genome shotgun (WGS) entry which is preliminary data.</text>
</comment>
<name>A0A7Y9ETN4_9MICO</name>